<dbReference type="AlphaFoldDB" id="A0A507BPQ6"/>
<protein>
    <submittedName>
        <fullName evidence="2">Uncharacterized protein</fullName>
    </submittedName>
</protein>
<evidence type="ECO:0000313" key="2">
    <source>
        <dbReference type="EMBL" id="TPX18798.1"/>
    </source>
</evidence>
<accession>A0A507BPQ6</accession>
<keyword evidence="1" id="KW-1133">Transmembrane helix</keyword>
<dbReference type="GO" id="GO:0001228">
    <property type="term" value="F:DNA-binding transcription activator activity, RNA polymerase II-specific"/>
    <property type="evidence" value="ECO:0007669"/>
    <property type="project" value="TreeGrafter"/>
</dbReference>
<keyword evidence="3" id="KW-1185">Reference proteome</keyword>
<sequence>MTDDVAREHVSTYLDMAIHEHNRDVGNLSVTNVDSACLTSSALRIHSFMKLRYRPLSPYTPPVDWLRMTGATRLMFANAMFLAKDNPDSVGCRMTSFTNQYREDRDNLRHLDEFQHLLRKQEPHGLAEPWDAEVCRAYQTALSCVGDIWRFRYHNVLPAGVARQLVIFPVLLDDKFFDLVAERRPRALVILAHYFAMLLVLRGLWYVGMTGVYEVHAIAEYLPREWRTMLREPLLLVENVDSFPDVMRGTPGKWPTADVIWP</sequence>
<name>A0A507BPQ6_9PEZI</name>
<dbReference type="InterPro" id="IPR053157">
    <property type="entry name" value="Sterol_Uptake_Regulator"/>
</dbReference>
<dbReference type="EMBL" id="SKBQ01000109">
    <property type="protein sequence ID" value="TPX18798.1"/>
    <property type="molecule type" value="Genomic_DNA"/>
</dbReference>
<proteinExistence type="predicted"/>
<reference evidence="2 3" key="1">
    <citation type="submission" date="2019-06" db="EMBL/GenBank/DDBJ databases">
        <title>Draft genome sequence of the filamentous fungus Phialemoniopsis curvata isolated from diesel fuel.</title>
        <authorList>
            <person name="Varaljay V.A."/>
            <person name="Lyon W.J."/>
            <person name="Crouch A.L."/>
            <person name="Drake C.E."/>
            <person name="Hollomon J.M."/>
            <person name="Nadeau L.J."/>
            <person name="Nunn H.S."/>
            <person name="Stevenson B.S."/>
            <person name="Bojanowski C.L."/>
            <person name="Crookes-Goodson W.J."/>
        </authorList>
    </citation>
    <scope>NUCLEOTIDE SEQUENCE [LARGE SCALE GENOMIC DNA]</scope>
    <source>
        <strain evidence="2 3">D216</strain>
    </source>
</reference>
<dbReference type="PANTHER" id="PTHR47784">
    <property type="entry name" value="STEROL UPTAKE CONTROL PROTEIN 2"/>
    <property type="match status" value="1"/>
</dbReference>
<dbReference type="InParanoid" id="A0A507BPQ6"/>
<keyword evidence="1" id="KW-0472">Membrane</keyword>
<keyword evidence="1" id="KW-0812">Transmembrane</keyword>
<organism evidence="2 3">
    <name type="scientific">Thyridium curvatum</name>
    <dbReference type="NCBI Taxonomy" id="1093900"/>
    <lineage>
        <taxon>Eukaryota</taxon>
        <taxon>Fungi</taxon>
        <taxon>Dikarya</taxon>
        <taxon>Ascomycota</taxon>
        <taxon>Pezizomycotina</taxon>
        <taxon>Sordariomycetes</taxon>
        <taxon>Sordariomycetidae</taxon>
        <taxon>Thyridiales</taxon>
        <taxon>Thyridiaceae</taxon>
        <taxon>Thyridium</taxon>
    </lineage>
</organism>
<dbReference type="OrthoDB" id="3546279at2759"/>
<dbReference type="PANTHER" id="PTHR47784:SF5">
    <property type="entry name" value="STEROL UPTAKE CONTROL PROTEIN 2"/>
    <property type="match status" value="1"/>
</dbReference>
<feature type="transmembrane region" description="Helical" evidence="1">
    <location>
        <begin position="187"/>
        <end position="207"/>
    </location>
</feature>
<dbReference type="Proteomes" id="UP000319257">
    <property type="component" value="Unassembled WGS sequence"/>
</dbReference>
<evidence type="ECO:0000313" key="3">
    <source>
        <dbReference type="Proteomes" id="UP000319257"/>
    </source>
</evidence>
<evidence type="ECO:0000256" key="1">
    <source>
        <dbReference type="SAM" id="Phobius"/>
    </source>
</evidence>
<dbReference type="STRING" id="1093900.A0A507BPQ6"/>
<dbReference type="RefSeq" id="XP_031000509.1">
    <property type="nucleotide sequence ID" value="XM_031134288.1"/>
</dbReference>
<comment type="caution">
    <text evidence="2">The sequence shown here is derived from an EMBL/GenBank/DDBJ whole genome shotgun (WGS) entry which is preliminary data.</text>
</comment>
<gene>
    <name evidence="2" type="ORF">E0L32_011547</name>
</gene>
<dbReference type="GeneID" id="41978994"/>